<name>A0A226EEM3_FOLCA</name>
<evidence type="ECO:0000313" key="2">
    <source>
        <dbReference type="Proteomes" id="UP000198287"/>
    </source>
</evidence>
<gene>
    <name evidence="1" type="ORF">Fcan01_09522</name>
</gene>
<dbReference type="EMBL" id="LNIX01000004">
    <property type="protein sequence ID" value="OXA56083.1"/>
    <property type="molecule type" value="Genomic_DNA"/>
</dbReference>
<protein>
    <submittedName>
        <fullName evidence="1">Uncharacterized protein</fullName>
    </submittedName>
</protein>
<keyword evidence="2" id="KW-1185">Reference proteome</keyword>
<reference evidence="1 2" key="1">
    <citation type="submission" date="2015-12" db="EMBL/GenBank/DDBJ databases">
        <title>The genome of Folsomia candida.</title>
        <authorList>
            <person name="Faddeeva A."/>
            <person name="Derks M.F."/>
            <person name="Anvar Y."/>
            <person name="Smit S."/>
            <person name="Van Straalen N."/>
            <person name="Roelofs D."/>
        </authorList>
    </citation>
    <scope>NUCLEOTIDE SEQUENCE [LARGE SCALE GENOMIC DNA]</scope>
    <source>
        <strain evidence="1 2">VU population</strain>
        <tissue evidence="1">Whole body</tissue>
    </source>
</reference>
<dbReference type="AlphaFoldDB" id="A0A226EEM3"/>
<comment type="caution">
    <text evidence="1">The sequence shown here is derived from an EMBL/GenBank/DDBJ whole genome shotgun (WGS) entry which is preliminary data.</text>
</comment>
<sequence length="101" mass="11829">MPHWFELRYYLASYLVVVDWEEKGSWFVMLGLPARSCVMIMQSDGGLVLVWLEELVLLLPWAKDGHSGGRIHHHEQYHVAVVPMHYYLLLLANNDEMMMTL</sequence>
<evidence type="ECO:0000313" key="1">
    <source>
        <dbReference type="EMBL" id="OXA56083.1"/>
    </source>
</evidence>
<dbReference type="Proteomes" id="UP000198287">
    <property type="component" value="Unassembled WGS sequence"/>
</dbReference>
<organism evidence="1 2">
    <name type="scientific">Folsomia candida</name>
    <name type="common">Springtail</name>
    <dbReference type="NCBI Taxonomy" id="158441"/>
    <lineage>
        <taxon>Eukaryota</taxon>
        <taxon>Metazoa</taxon>
        <taxon>Ecdysozoa</taxon>
        <taxon>Arthropoda</taxon>
        <taxon>Hexapoda</taxon>
        <taxon>Collembola</taxon>
        <taxon>Entomobryomorpha</taxon>
        <taxon>Isotomoidea</taxon>
        <taxon>Isotomidae</taxon>
        <taxon>Proisotominae</taxon>
        <taxon>Folsomia</taxon>
    </lineage>
</organism>
<proteinExistence type="predicted"/>
<accession>A0A226EEM3</accession>